<keyword evidence="1" id="KW-0472">Membrane</keyword>
<proteinExistence type="predicted"/>
<accession>A0A9W8E3G5</accession>
<protein>
    <recommendedName>
        <fullName evidence="5">Transmembrane protein</fullName>
    </recommendedName>
</protein>
<keyword evidence="2" id="KW-0732">Signal</keyword>
<evidence type="ECO:0000313" key="4">
    <source>
        <dbReference type="Proteomes" id="UP001150569"/>
    </source>
</evidence>
<keyword evidence="1" id="KW-0812">Transmembrane</keyword>
<keyword evidence="1" id="KW-1133">Transmembrane helix</keyword>
<dbReference type="AlphaFoldDB" id="A0A9W8E3G5"/>
<evidence type="ECO:0000256" key="2">
    <source>
        <dbReference type="SAM" id="SignalP"/>
    </source>
</evidence>
<sequence length="116" mass="12586">MVRFVFLTVLVLTALATVAAHASTLSTDVKPTETPIHLQRRGHAKDKFVRIVAVSAHAGEHAGDFIGKGIAGTAKYTVGLVATVPAALVAGATWVSDKVKHRRSKRARHSHRHRHW</sequence>
<evidence type="ECO:0000313" key="3">
    <source>
        <dbReference type="EMBL" id="KAJ1930312.1"/>
    </source>
</evidence>
<name>A0A9W8E3G5_9FUNG</name>
<feature type="chain" id="PRO_5040955990" description="Transmembrane protein" evidence="2">
    <location>
        <begin position="23"/>
        <end position="116"/>
    </location>
</feature>
<keyword evidence="4" id="KW-1185">Reference proteome</keyword>
<gene>
    <name evidence="3" type="ORF">IWQ60_000424</name>
</gene>
<dbReference type="EMBL" id="JANBPT010000010">
    <property type="protein sequence ID" value="KAJ1930312.1"/>
    <property type="molecule type" value="Genomic_DNA"/>
</dbReference>
<evidence type="ECO:0000256" key="1">
    <source>
        <dbReference type="SAM" id="Phobius"/>
    </source>
</evidence>
<evidence type="ECO:0008006" key="5">
    <source>
        <dbReference type="Google" id="ProtNLM"/>
    </source>
</evidence>
<reference evidence="3" key="1">
    <citation type="submission" date="2022-07" db="EMBL/GenBank/DDBJ databases">
        <title>Phylogenomic reconstructions and comparative analyses of Kickxellomycotina fungi.</title>
        <authorList>
            <person name="Reynolds N.K."/>
            <person name="Stajich J.E."/>
            <person name="Barry K."/>
            <person name="Grigoriev I.V."/>
            <person name="Crous P."/>
            <person name="Smith M.E."/>
        </authorList>
    </citation>
    <scope>NUCLEOTIDE SEQUENCE</scope>
    <source>
        <strain evidence="3">RSA 861</strain>
    </source>
</reference>
<organism evidence="3 4">
    <name type="scientific">Tieghemiomyces parasiticus</name>
    <dbReference type="NCBI Taxonomy" id="78921"/>
    <lineage>
        <taxon>Eukaryota</taxon>
        <taxon>Fungi</taxon>
        <taxon>Fungi incertae sedis</taxon>
        <taxon>Zoopagomycota</taxon>
        <taxon>Kickxellomycotina</taxon>
        <taxon>Dimargaritomycetes</taxon>
        <taxon>Dimargaritales</taxon>
        <taxon>Dimargaritaceae</taxon>
        <taxon>Tieghemiomyces</taxon>
    </lineage>
</organism>
<dbReference type="Proteomes" id="UP001150569">
    <property type="component" value="Unassembled WGS sequence"/>
</dbReference>
<comment type="caution">
    <text evidence="3">The sequence shown here is derived from an EMBL/GenBank/DDBJ whole genome shotgun (WGS) entry which is preliminary data.</text>
</comment>
<feature type="transmembrane region" description="Helical" evidence="1">
    <location>
        <begin position="76"/>
        <end position="96"/>
    </location>
</feature>
<feature type="signal peptide" evidence="2">
    <location>
        <begin position="1"/>
        <end position="22"/>
    </location>
</feature>